<dbReference type="KEGG" id="rxy:Rxyl_2189"/>
<organism evidence="1 2">
    <name type="scientific">Rubrobacter xylanophilus (strain DSM 9941 / JCM 11954 / NBRC 16129 / PRD-1)</name>
    <dbReference type="NCBI Taxonomy" id="266117"/>
    <lineage>
        <taxon>Bacteria</taxon>
        <taxon>Bacillati</taxon>
        <taxon>Actinomycetota</taxon>
        <taxon>Rubrobacteria</taxon>
        <taxon>Rubrobacterales</taxon>
        <taxon>Rubrobacteraceae</taxon>
        <taxon>Rubrobacter</taxon>
    </lineage>
</organism>
<dbReference type="RefSeq" id="WP_011565147.1">
    <property type="nucleotide sequence ID" value="NC_008148.1"/>
</dbReference>
<dbReference type="EMBL" id="CP000386">
    <property type="protein sequence ID" value="ABG05133.1"/>
    <property type="molecule type" value="Genomic_DNA"/>
</dbReference>
<protein>
    <submittedName>
        <fullName evidence="1">Uncharacterized protein</fullName>
    </submittedName>
</protein>
<evidence type="ECO:0000313" key="1">
    <source>
        <dbReference type="EMBL" id="ABG05133.1"/>
    </source>
</evidence>
<dbReference type="Proteomes" id="UP000006637">
    <property type="component" value="Chromosome"/>
</dbReference>
<dbReference type="HOGENOM" id="CLU_1968928_0_0_11"/>
<proteinExistence type="predicted"/>
<sequence length="127" mass="13362">MTDLLLTLVLLGAAAALLSAFGALRAWLGFRRARGELQGRLLEEVSALAGRAGELERSLGELEERAARLPVRLSELQESLSTLRLLSGALAASLRQLRRALSPSGLKAGASGYLSALAGRAVNRRAG</sequence>
<accession>Q1ATZ5</accession>
<reference evidence="1 2" key="1">
    <citation type="submission" date="2006-06" db="EMBL/GenBank/DDBJ databases">
        <title>Complete sequence of Rubrobacter xylanophilus DSM 9941.</title>
        <authorList>
            <consortium name="US DOE Joint Genome Institute"/>
            <person name="Copeland A."/>
            <person name="Lucas S."/>
            <person name="Lapidus A."/>
            <person name="Barry K."/>
            <person name="Detter J.C."/>
            <person name="Glavina del Rio T."/>
            <person name="Hammon N."/>
            <person name="Israni S."/>
            <person name="Dalin E."/>
            <person name="Tice H."/>
            <person name="Pitluck S."/>
            <person name="Munk A.C."/>
            <person name="Brettin T."/>
            <person name="Bruce D."/>
            <person name="Han C."/>
            <person name="Tapia R."/>
            <person name="Gilna P."/>
            <person name="Schmutz J."/>
            <person name="Larimer F."/>
            <person name="Land M."/>
            <person name="Hauser L."/>
            <person name="Kyrpides N."/>
            <person name="Lykidis A."/>
            <person name="da Costa M.S."/>
            <person name="Rainey F.A."/>
            <person name="Empadinhas N."/>
            <person name="Jolivet E."/>
            <person name="Battista J.R."/>
            <person name="Richardson P."/>
        </authorList>
    </citation>
    <scope>NUCLEOTIDE SEQUENCE [LARGE SCALE GENOMIC DNA]</scope>
    <source>
        <strain evidence="2">DSM 9941 / NBRC 16129 / PRD-1</strain>
    </source>
</reference>
<keyword evidence="2" id="KW-1185">Reference proteome</keyword>
<dbReference type="AlphaFoldDB" id="Q1ATZ5"/>
<name>Q1ATZ5_RUBXD</name>
<gene>
    <name evidence="1" type="ordered locus">Rxyl_2189</name>
</gene>
<evidence type="ECO:0000313" key="2">
    <source>
        <dbReference type="Proteomes" id="UP000006637"/>
    </source>
</evidence>